<sequence length="740" mass="82143">MKESIYEGCAKWKLKKPVLAELKPLEPEESTSSAKQPLTPLDFAFEKIKNEQQLKSLEIVEDMKDDIEEEVEIGEDGNPVVLKSRWDVFAKKVEEEEQKKKKALAVRRKPMAIRTTPKKLDEEEEVDVVGGVEELNLNLKDLAKLSKTDGLLDAPSLPPQRPQNSRFEKQRMRKDLTRVGVLGYRSMKKSAANLKNDDENSDSDEDSSYIRKRPRLCSSPPPPLERQDGEEDVVVGKSKNPTDRILKRFDGVSASQVLKTKYASSQFPTLPLSKKIMEQNKAAQEKTSPNSVVIKKMGGAKSNATSVAPKNLQIPAYSDRPKSITCYTKINEKTTKCVRVSQNINNNNNISSGNVTACQKCAENAYFRVDMANFRFMEDTTSISVRAHLCDQTRVMIARTAFWNREYARKLGERAYGTIWQKPDEVTAQQTGFCSATVRRCIEIANMSMVPKCAERTGVSNNELSSLQTAFSEDAQFCGQKMRNPHILNQYYHLKHGGNDSRVNEMLAKAAAETAQQLLAAPKLTREAEKEPEDGMIIMQEKEKEKEKEKPITTQKPAAKTVSIPSPPPLPSSSSSNPPKPSSQPNSDTLLLLKPAATQPKKRPILRWPGSPSSIPPQNTPKTVVAAQILSAAIANVPPPIFMPQFAAPLLKPRASASASATKKSATSGEKKTRGRPRKVKEADDAESGSKAEKEKRKPNPRRYVRRTGHKIPAGSKSYTASICSGYGQISDRQNSSALH</sequence>
<reference evidence="2" key="1">
    <citation type="submission" date="2022-11" db="EMBL/GenBank/DDBJ databases">
        <authorList>
            <person name="Kikuchi T."/>
        </authorList>
    </citation>
    <scope>NUCLEOTIDE SEQUENCE</scope>
    <source>
        <strain evidence="2">PS1010</strain>
    </source>
</reference>
<protein>
    <submittedName>
        <fullName evidence="2">Uncharacterized protein</fullName>
    </submittedName>
</protein>
<name>A0A9P1IFA6_9PELO</name>
<evidence type="ECO:0000313" key="3">
    <source>
        <dbReference type="Proteomes" id="UP001152747"/>
    </source>
</evidence>
<feature type="compositionally biased region" description="Basic and acidic residues" evidence="1">
    <location>
        <begin position="540"/>
        <end position="551"/>
    </location>
</feature>
<evidence type="ECO:0000256" key="1">
    <source>
        <dbReference type="SAM" id="MobiDB-lite"/>
    </source>
</evidence>
<keyword evidence="3" id="KW-1185">Reference proteome</keyword>
<feature type="region of interest" description="Disordered" evidence="1">
    <location>
        <begin position="652"/>
        <end position="740"/>
    </location>
</feature>
<dbReference type="Proteomes" id="UP001152747">
    <property type="component" value="Unassembled WGS sequence"/>
</dbReference>
<dbReference type="AlphaFoldDB" id="A0A9P1IFA6"/>
<proteinExistence type="predicted"/>
<feature type="compositionally biased region" description="Polar residues" evidence="1">
    <location>
        <begin position="731"/>
        <end position="740"/>
    </location>
</feature>
<evidence type="ECO:0000313" key="2">
    <source>
        <dbReference type="EMBL" id="CAI5443990.1"/>
    </source>
</evidence>
<comment type="caution">
    <text evidence="2">The sequence shown here is derived from an EMBL/GenBank/DDBJ whole genome shotgun (WGS) entry which is preliminary data.</text>
</comment>
<organism evidence="2 3">
    <name type="scientific">Caenorhabditis angaria</name>
    <dbReference type="NCBI Taxonomy" id="860376"/>
    <lineage>
        <taxon>Eukaryota</taxon>
        <taxon>Metazoa</taxon>
        <taxon>Ecdysozoa</taxon>
        <taxon>Nematoda</taxon>
        <taxon>Chromadorea</taxon>
        <taxon>Rhabditida</taxon>
        <taxon>Rhabditina</taxon>
        <taxon>Rhabditomorpha</taxon>
        <taxon>Rhabditoidea</taxon>
        <taxon>Rhabditidae</taxon>
        <taxon>Peloderinae</taxon>
        <taxon>Caenorhabditis</taxon>
    </lineage>
</organism>
<dbReference type="OrthoDB" id="5840175at2759"/>
<feature type="region of interest" description="Disordered" evidence="1">
    <location>
        <begin position="521"/>
        <end position="620"/>
    </location>
</feature>
<feature type="compositionally biased region" description="Basic residues" evidence="1">
    <location>
        <begin position="699"/>
        <end position="710"/>
    </location>
</feature>
<dbReference type="EMBL" id="CANHGI010000003">
    <property type="protein sequence ID" value="CAI5443990.1"/>
    <property type="molecule type" value="Genomic_DNA"/>
</dbReference>
<accession>A0A9P1IFA6</accession>
<feature type="compositionally biased region" description="Low complexity" evidence="1">
    <location>
        <begin position="572"/>
        <end position="587"/>
    </location>
</feature>
<feature type="region of interest" description="Disordered" evidence="1">
    <location>
        <begin position="149"/>
        <end position="172"/>
    </location>
</feature>
<feature type="compositionally biased region" description="Low complexity" evidence="1">
    <location>
        <begin position="655"/>
        <end position="668"/>
    </location>
</feature>
<gene>
    <name evidence="2" type="ORF">CAMP_LOCUS6627</name>
</gene>
<feature type="region of interest" description="Disordered" evidence="1">
    <location>
        <begin position="190"/>
        <end position="235"/>
    </location>
</feature>
<feature type="compositionally biased region" description="Basic and acidic residues" evidence="1">
    <location>
        <begin position="680"/>
        <end position="698"/>
    </location>
</feature>